<dbReference type="InterPro" id="IPR016186">
    <property type="entry name" value="C-type_lectin-like/link_sf"/>
</dbReference>
<evidence type="ECO:0000313" key="3">
    <source>
        <dbReference type="EnsemblMetazoa" id="XP_038072961.1"/>
    </source>
</evidence>
<dbReference type="CDD" id="cd00037">
    <property type="entry name" value="CLECT"/>
    <property type="match status" value="1"/>
</dbReference>
<feature type="chain" id="PRO_5037710674" description="C-type lectin domain-containing protein" evidence="1">
    <location>
        <begin position="18"/>
        <end position="170"/>
    </location>
</feature>
<protein>
    <recommendedName>
        <fullName evidence="2">C-type lectin domain-containing protein</fullName>
    </recommendedName>
</protein>
<feature type="signal peptide" evidence="1">
    <location>
        <begin position="1"/>
        <end position="17"/>
    </location>
</feature>
<dbReference type="Proteomes" id="UP000887568">
    <property type="component" value="Unplaced"/>
</dbReference>
<organism evidence="3 4">
    <name type="scientific">Patiria miniata</name>
    <name type="common">Bat star</name>
    <name type="synonym">Asterina miniata</name>
    <dbReference type="NCBI Taxonomy" id="46514"/>
    <lineage>
        <taxon>Eukaryota</taxon>
        <taxon>Metazoa</taxon>
        <taxon>Echinodermata</taxon>
        <taxon>Eleutherozoa</taxon>
        <taxon>Asterozoa</taxon>
        <taxon>Asteroidea</taxon>
        <taxon>Valvatacea</taxon>
        <taxon>Valvatida</taxon>
        <taxon>Asterinidae</taxon>
        <taxon>Patiria</taxon>
    </lineage>
</organism>
<dbReference type="InterPro" id="IPR050111">
    <property type="entry name" value="C-type_lectin/snaclec_domain"/>
</dbReference>
<feature type="domain" description="C-type lectin" evidence="2">
    <location>
        <begin position="27"/>
        <end position="133"/>
    </location>
</feature>
<evidence type="ECO:0000256" key="1">
    <source>
        <dbReference type="SAM" id="SignalP"/>
    </source>
</evidence>
<sequence>MESLVVLLLVCFGVASCAVCGPDRELFEKASYCMVDSHIPWVSATTACSSMGGRLAVPNSQAEQAFLYDFAAQHFGIYSSIWIDCSKTSTHGQWMHADGSPCEYTNFIYGDVDGANCVHMYLNSGYWFAVDCSANIFPVVCELPLPEGSSEEVKPSMFCMEFGADGRLHP</sequence>
<accession>A0A914BA38</accession>
<dbReference type="SUPFAM" id="SSF56436">
    <property type="entry name" value="C-type lectin-like"/>
    <property type="match status" value="1"/>
</dbReference>
<dbReference type="RefSeq" id="XP_038072961.1">
    <property type="nucleotide sequence ID" value="XM_038217033.1"/>
</dbReference>
<dbReference type="EnsemblMetazoa" id="XM_038217033.1">
    <property type="protein sequence ID" value="XP_038072961.1"/>
    <property type="gene ID" value="LOC119741279"/>
</dbReference>
<dbReference type="AlphaFoldDB" id="A0A914BA38"/>
<evidence type="ECO:0000259" key="2">
    <source>
        <dbReference type="PROSITE" id="PS50041"/>
    </source>
</evidence>
<dbReference type="Gene3D" id="3.10.100.10">
    <property type="entry name" value="Mannose-Binding Protein A, subunit A"/>
    <property type="match status" value="1"/>
</dbReference>
<keyword evidence="1" id="KW-0732">Signal</keyword>
<dbReference type="SMART" id="SM00034">
    <property type="entry name" value="CLECT"/>
    <property type="match status" value="1"/>
</dbReference>
<evidence type="ECO:0000313" key="4">
    <source>
        <dbReference type="Proteomes" id="UP000887568"/>
    </source>
</evidence>
<dbReference type="InterPro" id="IPR001304">
    <property type="entry name" value="C-type_lectin-like"/>
</dbReference>
<dbReference type="PANTHER" id="PTHR22803">
    <property type="entry name" value="MANNOSE, PHOSPHOLIPASE, LECTIN RECEPTOR RELATED"/>
    <property type="match status" value="1"/>
</dbReference>
<dbReference type="OrthoDB" id="7357196at2759"/>
<proteinExistence type="predicted"/>
<name>A0A914BA38_PATMI</name>
<reference evidence="3" key="1">
    <citation type="submission" date="2022-11" db="UniProtKB">
        <authorList>
            <consortium name="EnsemblMetazoa"/>
        </authorList>
    </citation>
    <scope>IDENTIFICATION</scope>
</reference>
<dbReference type="PROSITE" id="PS50041">
    <property type="entry name" value="C_TYPE_LECTIN_2"/>
    <property type="match status" value="1"/>
</dbReference>
<dbReference type="GeneID" id="119741279"/>
<dbReference type="Pfam" id="PF00059">
    <property type="entry name" value="Lectin_C"/>
    <property type="match status" value="1"/>
</dbReference>
<dbReference type="InterPro" id="IPR016187">
    <property type="entry name" value="CTDL_fold"/>
</dbReference>
<keyword evidence="4" id="KW-1185">Reference proteome</keyword>